<keyword evidence="1" id="KW-0732">Signal</keyword>
<comment type="caution">
    <text evidence="2">The sequence shown here is derived from an EMBL/GenBank/DDBJ whole genome shotgun (WGS) entry which is preliminary data.</text>
</comment>
<feature type="signal peptide" evidence="1">
    <location>
        <begin position="1"/>
        <end position="21"/>
    </location>
</feature>
<gene>
    <name evidence="2" type="ORF">FHS18_001326</name>
</gene>
<evidence type="ECO:0000313" key="3">
    <source>
        <dbReference type="Proteomes" id="UP000570361"/>
    </source>
</evidence>
<dbReference type="EMBL" id="JACHXK010000002">
    <property type="protein sequence ID" value="MBB3109274.1"/>
    <property type="molecule type" value="Genomic_DNA"/>
</dbReference>
<reference evidence="2 3" key="1">
    <citation type="submission" date="2020-08" db="EMBL/GenBank/DDBJ databases">
        <title>Genomic Encyclopedia of Type Strains, Phase III (KMG-III): the genomes of soil and plant-associated and newly described type strains.</title>
        <authorList>
            <person name="Whitman W."/>
        </authorList>
    </citation>
    <scope>NUCLEOTIDE SEQUENCE [LARGE SCALE GENOMIC DNA]</scope>
    <source>
        <strain evidence="2 3">CECT 5862</strain>
    </source>
</reference>
<name>A0A7W5FLR8_9BACL</name>
<evidence type="ECO:0000256" key="1">
    <source>
        <dbReference type="SAM" id="SignalP"/>
    </source>
</evidence>
<protein>
    <recommendedName>
        <fullName evidence="4">Lipoprotein</fullName>
    </recommendedName>
</protein>
<evidence type="ECO:0008006" key="4">
    <source>
        <dbReference type="Google" id="ProtNLM"/>
    </source>
</evidence>
<dbReference type="AlphaFoldDB" id="A0A7W5FLR8"/>
<organism evidence="2 3">
    <name type="scientific">Paenibacillus phyllosphaerae</name>
    <dbReference type="NCBI Taxonomy" id="274593"/>
    <lineage>
        <taxon>Bacteria</taxon>
        <taxon>Bacillati</taxon>
        <taxon>Bacillota</taxon>
        <taxon>Bacilli</taxon>
        <taxon>Bacillales</taxon>
        <taxon>Paenibacillaceae</taxon>
        <taxon>Paenibacillus</taxon>
    </lineage>
</organism>
<evidence type="ECO:0000313" key="2">
    <source>
        <dbReference type="EMBL" id="MBB3109274.1"/>
    </source>
</evidence>
<feature type="chain" id="PRO_5038962160" description="Lipoprotein" evidence="1">
    <location>
        <begin position="22"/>
        <end position="244"/>
    </location>
</feature>
<keyword evidence="3" id="KW-1185">Reference proteome</keyword>
<dbReference type="PROSITE" id="PS51257">
    <property type="entry name" value="PROKAR_LIPOPROTEIN"/>
    <property type="match status" value="1"/>
</dbReference>
<dbReference type="Proteomes" id="UP000570361">
    <property type="component" value="Unassembled WGS sequence"/>
</dbReference>
<accession>A0A7W5FLR8</accession>
<sequence length="244" mass="27322">MKAWRSVLSAMLTAVMLTVLSGCLYPDDELEQSQIPAKDAILSVQSVIDQYQKDTGLLPIVNSEPETPVYEKYQVDFGKLVRLKYVSDIPSAAFEKGGSYYFLIINEETDPTIKLMNLVLYQKVNDIQRAVQAYATANNGVLPKGDERYPGFYQIDYGKLKKSELKVQSVYSGQTLQTMMDDKGNVYIDYAVDLMQAAQKAGLDQIPEKQDLRPYLVDTSDFVPVKSTVYYLVQGEPVPQAAGQ</sequence>
<dbReference type="RefSeq" id="WP_183598177.1">
    <property type="nucleotide sequence ID" value="NZ_JACHXK010000002.1"/>
</dbReference>
<proteinExistence type="predicted"/>